<feature type="compositionally biased region" description="Polar residues" evidence="6">
    <location>
        <begin position="253"/>
        <end position="262"/>
    </location>
</feature>
<name>A0AAJ4XR68_9BASI</name>
<protein>
    <recommendedName>
        <fullName evidence="7">Zn(2)-C6 fungal-type domain-containing protein</fullName>
    </recommendedName>
</protein>
<dbReference type="SMART" id="SM00066">
    <property type="entry name" value="GAL4"/>
    <property type="match status" value="1"/>
</dbReference>
<dbReference type="Pfam" id="PF00172">
    <property type="entry name" value="Zn_clus"/>
    <property type="match status" value="1"/>
</dbReference>
<evidence type="ECO:0000256" key="3">
    <source>
        <dbReference type="ARBA" id="ARBA00023015"/>
    </source>
</evidence>
<feature type="domain" description="Zn(2)-C6 fungal-type" evidence="7">
    <location>
        <begin position="81"/>
        <end position="128"/>
    </location>
</feature>
<proteinExistence type="predicted"/>
<dbReference type="PANTHER" id="PTHR47338">
    <property type="entry name" value="ZN(II)2CYS6 TRANSCRIPTION FACTOR (EUROFUNG)-RELATED"/>
    <property type="match status" value="1"/>
</dbReference>
<feature type="region of interest" description="Disordered" evidence="6">
    <location>
        <begin position="183"/>
        <end position="289"/>
    </location>
</feature>
<dbReference type="CDD" id="cd00067">
    <property type="entry name" value="GAL4"/>
    <property type="match status" value="1"/>
</dbReference>
<dbReference type="Proteomes" id="UP001294444">
    <property type="component" value="Unassembled WGS sequence"/>
</dbReference>
<dbReference type="PROSITE" id="PS50048">
    <property type="entry name" value="ZN2_CY6_FUNGAL_2"/>
    <property type="match status" value="1"/>
</dbReference>
<evidence type="ECO:0000256" key="5">
    <source>
        <dbReference type="ARBA" id="ARBA00023242"/>
    </source>
</evidence>
<dbReference type="InterPro" id="IPR036864">
    <property type="entry name" value="Zn2-C6_fun-type_DNA-bd_sf"/>
</dbReference>
<accession>A0AAJ4XR68</accession>
<comment type="caution">
    <text evidence="8">The sequence shown here is derived from an EMBL/GenBank/DDBJ whole genome shotgun (WGS) entry which is preliminary data.</text>
</comment>
<feature type="region of interest" description="Disordered" evidence="6">
    <location>
        <begin position="137"/>
        <end position="161"/>
    </location>
</feature>
<evidence type="ECO:0000256" key="6">
    <source>
        <dbReference type="SAM" id="MobiDB-lite"/>
    </source>
</evidence>
<evidence type="ECO:0000313" key="9">
    <source>
        <dbReference type="Proteomes" id="UP001294444"/>
    </source>
</evidence>
<feature type="compositionally biased region" description="Polar residues" evidence="6">
    <location>
        <begin position="197"/>
        <end position="225"/>
    </location>
</feature>
<evidence type="ECO:0000256" key="2">
    <source>
        <dbReference type="ARBA" id="ARBA00022723"/>
    </source>
</evidence>
<evidence type="ECO:0000313" key="8">
    <source>
        <dbReference type="EMBL" id="SNX85598.1"/>
    </source>
</evidence>
<feature type="compositionally biased region" description="Polar residues" evidence="6">
    <location>
        <begin position="28"/>
        <end position="47"/>
    </location>
</feature>
<feature type="region of interest" description="Disordered" evidence="6">
    <location>
        <begin position="1"/>
        <end position="77"/>
    </location>
</feature>
<dbReference type="GO" id="GO:0005634">
    <property type="term" value="C:nucleus"/>
    <property type="evidence" value="ECO:0007669"/>
    <property type="project" value="UniProtKB-SubCell"/>
</dbReference>
<keyword evidence="9" id="KW-1185">Reference proteome</keyword>
<keyword evidence="5" id="KW-0539">Nucleus</keyword>
<gene>
    <name evidence="8" type="ORF">MEPE_04307</name>
</gene>
<evidence type="ECO:0000256" key="1">
    <source>
        <dbReference type="ARBA" id="ARBA00004123"/>
    </source>
</evidence>
<dbReference type="InterPro" id="IPR001138">
    <property type="entry name" value="Zn2Cys6_DnaBD"/>
</dbReference>
<dbReference type="GO" id="GO:0000981">
    <property type="term" value="F:DNA-binding transcription factor activity, RNA polymerase II-specific"/>
    <property type="evidence" value="ECO:0007669"/>
    <property type="project" value="InterPro"/>
</dbReference>
<organism evidence="8 9">
    <name type="scientific">Melanopsichium pennsylvanicum</name>
    <dbReference type="NCBI Taxonomy" id="63383"/>
    <lineage>
        <taxon>Eukaryota</taxon>
        <taxon>Fungi</taxon>
        <taxon>Dikarya</taxon>
        <taxon>Basidiomycota</taxon>
        <taxon>Ustilaginomycotina</taxon>
        <taxon>Ustilaginomycetes</taxon>
        <taxon>Ustilaginales</taxon>
        <taxon>Ustilaginaceae</taxon>
        <taxon>Melanopsichium</taxon>
    </lineage>
</organism>
<dbReference type="EMBL" id="OAPG01000010">
    <property type="protein sequence ID" value="SNX85598.1"/>
    <property type="molecule type" value="Genomic_DNA"/>
</dbReference>
<evidence type="ECO:0000256" key="4">
    <source>
        <dbReference type="ARBA" id="ARBA00023163"/>
    </source>
</evidence>
<dbReference type="SUPFAM" id="SSF57701">
    <property type="entry name" value="Zn2/Cys6 DNA-binding domain"/>
    <property type="match status" value="1"/>
</dbReference>
<feature type="compositionally biased region" description="Polar residues" evidence="6">
    <location>
        <begin position="144"/>
        <end position="155"/>
    </location>
</feature>
<reference evidence="8" key="1">
    <citation type="submission" date="2023-10" db="EMBL/GenBank/DDBJ databases">
        <authorList>
            <person name="Guldener U."/>
        </authorList>
    </citation>
    <scope>NUCLEOTIDE SEQUENCE</scope>
    <source>
        <strain evidence="8">Mp4</strain>
    </source>
</reference>
<dbReference type="GO" id="GO:0008270">
    <property type="term" value="F:zinc ion binding"/>
    <property type="evidence" value="ECO:0007669"/>
    <property type="project" value="InterPro"/>
</dbReference>
<comment type="subcellular location">
    <subcellularLocation>
        <location evidence="1">Nucleus</location>
    </subcellularLocation>
</comment>
<keyword evidence="3" id="KW-0805">Transcription regulation</keyword>
<evidence type="ECO:0000259" key="7">
    <source>
        <dbReference type="PROSITE" id="PS50048"/>
    </source>
</evidence>
<dbReference type="CDD" id="cd12148">
    <property type="entry name" value="fungal_TF_MHR"/>
    <property type="match status" value="1"/>
</dbReference>
<dbReference type="AlphaFoldDB" id="A0AAJ4XR68"/>
<dbReference type="PANTHER" id="PTHR47338:SF20">
    <property type="entry name" value="ZN(II)2CYS6 TRANSCRIPTION FACTOR (EUROFUNG)"/>
    <property type="match status" value="1"/>
</dbReference>
<keyword evidence="4" id="KW-0804">Transcription</keyword>
<dbReference type="Gene3D" id="4.10.240.10">
    <property type="entry name" value="Zn(2)-C6 fungal-type DNA-binding domain"/>
    <property type="match status" value="1"/>
</dbReference>
<sequence>MPNQDGNSVGAASDSTSSGQVRAANANLPPSDTIASDESRTAGPSNLTHRHDPADNNDENPEFSTKGSKAKSSDTLRRSQACLACRKRKLRCDAKKPTCTRCEKAWLAYHPEADASSSAKASPPPCEYDASLLTKIFKRGGSNDPPTTISSQPCGSRQRLRHEDQLTEENEQLRAQISQLQRQLLRDDKSPGPPLTRHSTNMRSQPQDQGTTAKAASRLSVQTLTDSRHNDVSSHKRLKSSHNKDVDVFRPQGSMSTSSKQSYPAGMRRDSNGHPLPQPYAGLSSEATSQPRACAITPSVLSWRSSVQSSSSVPTWTASSQYRHEPNSWSTIDHDSLPLSNFPPLPNRQILERVIETCRHEFWLFAAINAYALADVLALLATTSNTEIDQVTARALMLAMVGVGLPLVASAFPKGVSSSATFKDIDDLLRTHLQIDLPHLDGTGWIPTATRIYSDAARSLLNQAQAKSAGLVTPATFLIRLLLVEHSRAHLAVASAQLDLASAVCEARLLHLHSSVSCTHPRFSTGPTRSSHLARALRGLMQSKGELFAFWSLFLHDCYQSRLSSLPVTLERSSIRTSFPGRVEADSVNAAQHNLDEVEAHIQRRRGVPTLEPSDNSMSLLIKVGSVLDQCCEHAIECRRKPPITLDVRNGSSTSQNETDRCFLAAHEGIRNSRIMLSQFDDRTVSRSDRSASPAASSNARSRERFLSNLLLQDRVRFAAEVTHHLAVLSLFETAMNTLDPFIQAGEARSIMCNAAVWLSRLAGMALQNEPLIFTLPSFCSSAFFIAARWLIFLQGAELDQFNEDILALTMVLRKRGERYSRDHILAKSIVALKREFDFYGRICISPFTWPIEAISEFIPAPHQEATRGRSALTQATEAGFASIATLAATIDDAAVLKLAGAPPTSPLG</sequence>
<dbReference type="InterPro" id="IPR050815">
    <property type="entry name" value="TF_fung"/>
</dbReference>
<keyword evidence="2" id="KW-0479">Metal-binding</keyword>